<feature type="compositionally biased region" description="Basic and acidic residues" evidence="1">
    <location>
        <begin position="756"/>
        <end position="774"/>
    </location>
</feature>
<feature type="compositionally biased region" description="Acidic residues" evidence="1">
    <location>
        <begin position="1481"/>
        <end position="1504"/>
    </location>
</feature>
<evidence type="ECO:0000256" key="1">
    <source>
        <dbReference type="SAM" id="MobiDB-lite"/>
    </source>
</evidence>
<feature type="region of interest" description="Disordered" evidence="1">
    <location>
        <begin position="1537"/>
        <end position="1733"/>
    </location>
</feature>
<proteinExistence type="predicted"/>
<feature type="compositionally biased region" description="Polar residues" evidence="1">
    <location>
        <begin position="521"/>
        <end position="533"/>
    </location>
</feature>
<feature type="compositionally biased region" description="Basic and acidic residues" evidence="1">
    <location>
        <begin position="345"/>
        <end position="356"/>
    </location>
</feature>
<feature type="region of interest" description="Disordered" evidence="1">
    <location>
        <begin position="804"/>
        <end position="841"/>
    </location>
</feature>
<comment type="caution">
    <text evidence="2">The sequence shown here is derived from an EMBL/GenBank/DDBJ whole genome shotgun (WGS) entry which is preliminary data.</text>
</comment>
<feature type="compositionally biased region" description="Acidic residues" evidence="1">
    <location>
        <begin position="1454"/>
        <end position="1472"/>
    </location>
</feature>
<feature type="compositionally biased region" description="Polar residues" evidence="1">
    <location>
        <begin position="35"/>
        <end position="50"/>
    </location>
</feature>
<feature type="compositionally biased region" description="Basic and acidic residues" evidence="1">
    <location>
        <begin position="681"/>
        <end position="714"/>
    </location>
</feature>
<feature type="compositionally biased region" description="Polar residues" evidence="1">
    <location>
        <begin position="285"/>
        <end position="294"/>
    </location>
</feature>
<feature type="region of interest" description="Disordered" evidence="1">
    <location>
        <begin position="1"/>
        <end position="413"/>
    </location>
</feature>
<name>A0A5J5F3M8_9PEZI</name>
<gene>
    <name evidence="2" type="ORF">FN846DRAFT_483572</name>
</gene>
<feature type="compositionally biased region" description="Acidic residues" evidence="1">
    <location>
        <begin position="197"/>
        <end position="213"/>
    </location>
</feature>
<feature type="compositionally biased region" description="Basic residues" evidence="1">
    <location>
        <begin position="1671"/>
        <end position="1680"/>
    </location>
</feature>
<feature type="compositionally biased region" description="Acidic residues" evidence="1">
    <location>
        <begin position="311"/>
        <end position="320"/>
    </location>
</feature>
<feature type="region of interest" description="Disordered" evidence="1">
    <location>
        <begin position="518"/>
        <end position="785"/>
    </location>
</feature>
<evidence type="ECO:0000313" key="3">
    <source>
        <dbReference type="Proteomes" id="UP000326924"/>
    </source>
</evidence>
<feature type="region of interest" description="Disordered" evidence="1">
    <location>
        <begin position="429"/>
        <end position="485"/>
    </location>
</feature>
<feature type="compositionally biased region" description="Basic and acidic residues" evidence="1">
    <location>
        <begin position="584"/>
        <end position="599"/>
    </location>
</feature>
<reference evidence="2 3" key="1">
    <citation type="submission" date="2019-09" db="EMBL/GenBank/DDBJ databases">
        <title>Draft genome of the ectomycorrhizal ascomycete Sphaerosporella brunnea.</title>
        <authorList>
            <consortium name="DOE Joint Genome Institute"/>
            <person name="Benucci G.M."/>
            <person name="Marozzi G."/>
            <person name="Antonielli L."/>
            <person name="Sanchez S."/>
            <person name="Marco P."/>
            <person name="Wang X."/>
            <person name="Falini L.B."/>
            <person name="Barry K."/>
            <person name="Haridas S."/>
            <person name="Lipzen A."/>
            <person name="Labutti K."/>
            <person name="Grigoriev I.V."/>
            <person name="Murat C."/>
            <person name="Martin F."/>
            <person name="Albertini E."/>
            <person name="Donnini D."/>
            <person name="Bonito G."/>
        </authorList>
    </citation>
    <scope>NUCLEOTIDE SEQUENCE [LARGE SCALE GENOMIC DNA]</scope>
    <source>
        <strain evidence="2 3">Sb_GMNB300</strain>
    </source>
</reference>
<feature type="compositionally biased region" description="Polar residues" evidence="1">
    <location>
        <begin position="620"/>
        <end position="629"/>
    </location>
</feature>
<feature type="compositionally biased region" description="Polar residues" evidence="1">
    <location>
        <begin position="429"/>
        <end position="446"/>
    </location>
</feature>
<feature type="compositionally biased region" description="Basic and acidic residues" evidence="1">
    <location>
        <begin position="1649"/>
        <end position="1659"/>
    </location>
</feature>
<feature type="region of interest" description="Disordered" evidence="1">
    <location>
        <begin position="1012"/>
        <end position="1136"/>
    </location>
</feature>
<organism evidence="2 3">
    <name type="scientific">Sphaerosporella brunnea</name>
    <dbReference type="NCBI Taxonomy" id="1250544"/>
    <lineage>
        <taxon>Eukaryota</taxon>
        <taxon>Fungi</taxon>
        <taxon>Dikarya</taxon>
        <taxon>Ascomycota</taxon>
        <taxon>Pezizomycotina</taxon>
        <taxon>Pezizomycetes</taxon>
        <taxon>Pezizales</taxon>
        <taxon>Pyronemataceae</taxon>
        <taxon>Sphaerosporella</taxon>
    </lineage>
</organism>
<evidence type="ECO:0000313" key="2">
    <source>
        <dbReference type="EMBL" id="KAA8910998.1"/>
    </source>
</evidence>
<feature type="region of interest" description="Disordered" evidence="1">
    <location>
        <begin position="493"/>
        <end position="512"/>
    </location>
</feature>
<dbReference type="Proteomes" id="UP000326924">
    <property type="component" value="Unassembled WGS sequence"/>
</dbReference>
<feature type="compositionally biased region" description="Polar residues" evidence="1">
    <location>
        <begin position="1349"/>
        <end position="1363"/>
    </location>
</feature>
<dbReference type="EMBL" id="VXIS01000040">
    <property type="protein sequence ID" value="KAA8910998.1"/>
    <property type="molecule type" value="Genomic_DNA"/>
</dbReference>
<feature type="compositionally biased region" description="Polar residues" evidence="1">
    <location>
        <begin position="500"/>
        <end position="512"/>
    </location>
</feature>
<dbReference type="InParanoid" id="A0A5J5F3M8"/>
<feature type="compositionally biased region" description="Basic residues" evidence="1">
    <location>
        <begin position="246"/>
        <end position="261"/>
    </location>
</feature>
<keyword evidence="3" id="KW-1185">Reference proteome</keyword>
<feature type="region of interest" description="Disordered" evidence="1">
    <location>
        <begin position="1439"/>
        <end position="1522"/>
    </location>
</feature>
<dbReference type="OrthoDB" id="2148418at2759"/>
<feature type="region of interest" description="Disordered" evidence="1">
    <location>
        <begin position="1154"/>
        <end position="1407"/>
    </location>
</feature>
<accession>A0A5J5F3M8</accession>
<feature type="compositionally biased region" description="Polar residues" evidence="1">
    <location>
        <begin position="1221"/>
        <end position="1237"/>
    </location>
</feature>
<protein>
    <submittedName>
        <fullName evidence="2">Uncharacterized protein</fullName>
    </submittedName>
</protein>
<feature type="compositionally biased region" description="Low complexity" evidence="1">
    <location>
        <begin position="1248"/>
        <end position="1259"/>
    </location>
</feature>
<feature type="region of interest" description="Disordered" evidence="1">
    <location>
        <begin position="867"/>
        <end position="973"/>
    </location>
</feature>
<sequence>MAGTRRTTRAQGVKNNDEAATTTATRSTRRRVVAQPTTRIARSKAASATPSLEPEVAKEPPKPKAKPTAAPTKPRATRGRKALTPEPEEIGEPVEPPTTRRGRGKKAEVAEPQQVGEPVEAPKPPTTRRGRGKKAEVAEPQQVEESQEAKQPESVKTTRSRGRKAAAKPERIINDAPQELRAPTRKGRGPPKKLPELELEPEPEPEPQQEPEPEQPAKKIRGRGRNATEVPPSKMEIREEPITRSTRSKKKPLPKASRRSSVKYTSSEVVIETPSRENREPEIQDSITLASSLVQLEGQEEDVQPATGELETGEPEDLNESPEAAPTSEPQDMSEEDALTLDDNTADKSLDYKEIFPDSGIIKPSRSLPGESPAWERKYVGPEESFDDESGIPSTPLGISRVPAAPDHGLSSSRSSIYASDPIIGTPVVASTPTGTLFTPGRTSGSPWMVPESFSESPVLPSARPTHTELPQSPHGDPLKFPDRQASTPIRVFSPAIGGTPQSVKSVIPTPSKSVLDDAQRFSQLSPATSQLLGGNGRSPVKPSSRGSAMSSPLGLHGMPILTSPVKRTYDQMSDGPTLDDQPEGWRRNDPLNGEDLRRSPVRRLPPLFRRDNPVKPTAGPSNNNSPVKNRSDWPRPAGYDSLFENSEFGSSPPRTSPRRPKPGDSEGKYSDSTLQTTVVEAKEVQEVISEHPVGEEPRSEDITETPGKQRPEGFDSLFDTSSVFLSPIKTSPMKPMLEKDSNEGSSQPAASGAIKDADKTTWEPCEAIKKSSEAGEISDSNVAPRKSVSKAVLFGVVQNGEKEQPLAKAPAFGFIPPSTAEKKEAPGKKGQLLPQAPVSGFIPTSTPITAAEQPLAEKPVFGFIPPSITKKSDDKEQPLAKAPAFGFIPPSTAEKKEAPGKKGQLLPQAPVSGFTPTSTPITAAEQPLAEKPVFGFIPPSTTKKSDDKEQPLAKAPAFGFIPPSTAEKKGELEQPLATAPVFGFTSPGLTGKEETVKSLSFGVVQNGEKEQPAPAFDFVPPTGKESEQPLAKTPVFGFVPPSPAAQDEPVKTKFALPAIQSSPQKPVLEDTQQEAQPTVHATPKQKTRSPAKPSPAKRTALIQDEDPIRKKPSDSLRNNGALIEGTPIRERPAGYDSLFDDTFSLSPVRLTPQKPMLDGIGEPSPSEKVTFSPARHPPMLASLNFTDDENESSVGLNSMEFSPIKPSDLYDSPKRAEATSFESTQISSFESTQATSLDEGATLVSQEAELPGLEAEAPNLKPHRIFPGDDDSSGLDDGFSPIRLSPLKDRAYLASVPRPDNPTPSKALSQPALLESPVFRSSPPATSQGDASRDELSSPFDENPPPFTASSPREQEVASTPIRSPGKRRLSYIEVPQAGDDGPSTPPSKRLQDSITEAPDSVSRRAFGRRASLGLLQFANEPLMERFKALARGFLVRKRIANREPFTSKGPSEDEDGPEDGEDSGSDDSEPEMDHSLENDNPDEEKPDNDNPDNDEPGSDEKDEGQHRNGEGKGITSGSGILANFVKKHEEKARYLHKGSFLPIPKGASRIPKPSSIPVPSATPAASLTMMAPYSSNTLSSSPFPPRRSSPRKRSAEDSAPSPRATKKSATSEGVRKSARNSLGRPPPLSLAPIPVRPSGAPLSWDNMLERERKDLVKKNTKTNCMPAPHKQKIVRKAIPRPPSPTAEVQTRVAKEARRKRKAHQLDTGVELGPGENPGFLPKSLTPPKKGVRWNAPLESGYSSDLEVHSPSAAKKLKLADGRGLLVNSHLTMDQWGNLEGVSPPKPGTEPVIIKKILYKGEA</sequence>